<dbReference type="Pfam" id="PF01610">
    <property type="entry name" value="DDE_Tnp_ISL3"/>
    <property type="match status" value="1"/>
</dbReference>
<dbReference type="PANTHER" id="PTHR33498:SF1">
    <property type="entry name" value="TRANSPOSASE FOR INSERTION SEQUENCE ELEMENT IS1557"/>
    <property type="match status" value="1"/>
</dbReference>
<proteinExistence type="predicted"/>
<dbReference type="InterPro" id="IPR047951">
    <property type="entry name" value="Transpos_ISL3"/>
</dbReference>
<evidence type="ECO:0000313" key="2">
    <source>
        <dbReference type="EMBL" id="SEL32693.1"/>
    </source>
</evidence>
<evidence type="ECO:0000313" key="5">
    <source>
        <dbReference type="Proteomes" id="UP000199421"/>
    </source>
</evidence>
<evidence type="ECO:0000313" key="3">
    <source>
        <dbReference type="EMBL" id="SEM40726.1"/>
    </source>
</evidence>
<gene>
    <name evidence="2" type="ORF">SAMN05661044_02174</name>
    <name evidence="3" type="ORF">SAMN05661044_05088</name>
    <name evidence="4" type="ORF">SAMN05661044_05533</name>
</gene>
<feature type="domain" description="Transposase IS204/IS1001/IS1096/IS1165 DDE" evidence="1">
    <location>
        <begin position="56"/>
        <end position="321"/>
    </location>
</feature>
<dbReference type="AlphaFoldDB" id="A0A1H7Y3E1"/>
<reference evidence="3" key="1">
    <citation type="submission" date="2016-10" db="EMBL/GenBank/DDBJ databases">
        <authorList>
            <person name="de Groot N.N."/>
        </authorList>
    </citation>
    <scope>NUCLEOTIDE SEQUENCE [LARGE SCALE GENOMIC DNA]</scope>
    <source>
        <strain evidence="3">DSM 18733</strain>
    </source>
</reference>
<organism evidence="3 5">
    <name type="scientific">Olivibacter domesticus</name>
    <name type="common">Pseudosphingobacterium domesticum</name>
    <dbReference type="NCBI Taxonomy" id="407022"/>
    <lineage>
        <taxon>Bacteria</taxon>
        <taxon>Pseudomonadati</taxon>
        <taxon>Bacteroidota</taxon>
        <taxon>Sphingobacteriia</taxon>
        <taxon>Sphingobacteriales</taxon>
        <taxon>Sphingobacteriaceae</taxon>
        <taxon>Olivibacter</taxon>
    </lineage>
</organism>
<dbReference type="EMBL" id="FOAF01000002">
    <property type="protein sequence ID" value="SEL32693.1"/>
    <property type="molecule type" value="Genomic_DNA"/>
</dbReference>
<dbReference type="EMBL" id="FOAF01000017">
    <property type="protein sequence ID" value="SEM57708.1"/>
    <property type="molecule type" value="Genomic_DNA"/>
</dbReference>
<keyword evidence="5" id="KW-1185">Reference proteome</keyword>
<evidence type="ECO:0000313" key="4">
    <source>
        <dbReference type="EMBL" id="SEM57708.1"/>
    </source>
</evidence>
<dbReference type="Proteomes" id="UP000199421">
    <property type="component" value="Unassembled WGS sequence"/>
</dbReference>
<dbReference type="InterPro" id="IPR002560">
    <property type="entry name" value="Transposase_DDE"/>
</dbReference>
<dbReference type="STRING" id="407022.SAMN05661044_02174"/>
<protein>
    <submittedName>
        <fullName evidence="3">Transposase</fullName>
    </submittedName>
</protein>
<accession>A0A1H7Y3E1</accession>
<dbReference type="RefSeq" id="WP_202907815.1">
    <property type="nucleotide sequence ID" value="NZ_FOAF01000002.1"/>
</dbReference>
<evidence type="ECO:0000259" key="1">
    <source>
        <dbReference type="Pfam" id="PF01610"/>
    </source>
</evidence>
<name>A0A1H7Y3E1_OLID1</name>
<sequence length="327" mass="37969">MDNYPISAHLLGLFFQLDGKQLQEQYKNHLSDFHDWDQKPHAEHWTVFPGNISEKLSIDETSFSNGELYTIVSSKAAKGRKGTVLATIRGTKAEDIIHALERIPLRMRNRVREVTMDMAPNMAKAIRRCFRNARRVIDRFHVQKLAYDAVQELRIRYRWEVLDDESRKIAKARKEGVPYDPELLPNGDTLKQLLARSRHLLFRHPTRWTESQKHRAELLFLRFPLLKKAYDLGIALGDIFNKCKSKEGAFTKLGLWHNQVENSGIASFQSVARSIAAHHPNILHYFDNKSTNASAESFNAKLKAFRSVFRGVRDTKFFLYRVMKLYA</sequence>
<dbReference type="PANTHER" id="PTHR33498">
    <property type="entry name" value="TRANSPOSASE FOR INSERTION SEQUENCE ELEMENT IS1557"/>
    <property type="match status" value="1"/>
</dbReference>
<dbReference type="EMBL" id="FOAF01000012">
    <property type="protein sequence ID" value="SEM40726.1"/>
    <property type="molecule type" value="Genomic_DNA"/>
</dbReference>
<reference evidence="5" key="2">
    <citation type="submission" date="2016-10" db="EMBL/GenBank/DDBJ databases">
        <authorList>
            <person name="Varghese N."/>
            <person name="Submissions S."/>
        </authorList>
    </citation>
    <scope>NUCLEOTIDE SEQUENCE [LARGE SCALE GENOMIC DNA]</scope>
    <source>
        <strain evidence="5">DSM 18733</strain>
    </source>
</reference>